<keyword evidence="14" id="KW-1185">Reference proteome</keyword>
<feature type="compositionally biased region" description="Basic and acidic residues" evidence="8">
    <location>
        <begin position="685"/>
        <end position="695"/>
    </location>
</feature>
<dbReference type="CDD" id="cd09168">
    <property type="entry name" value="PLDc_PaPPK1_C2_like"/>
    <property type="match status" value="1"/>
</dbReference>
<sequence length="710" mass="81413">MESNIVELPSKNAFLKDLDQYPPESLRDPRLFVSRELSLLEFQKRVLSLALDDAIPLLERLRFLSISRALLDEFFEVRVAALKQRIQHGAARPGPDGLTPLHTLAMMRESALDIVNRQYGAWQSVLRPALAREGIRFLEASSWTERQRSWLHSYFRRELLPILSPLGLDPAHPFPRLLTKSLNFLVELHGRDAFGREGSVALVRAPRSLPRLIRIPVSYTRGPYDFVFLSSVLQAFMAELFPGMEIVGSHQFRVTRDSELLVDEEEIEDLASALRRELMDRGYSEGVRLEARQTCPPNVQKFLATRFELSPEDVYLCDGPVNLYRVTEVIDQIDRPDLCYPARRQQMPRRLVSKTDLFAEIRRGDILLHHPYQSFSPVLDLLSQAAVDPDVLAIKQTLYRTGVDSQVVNLLIEAARAGKDVTAVVELRARFDEDTNISLATRLQEAGVQVVYGIVGHKTHAKMLMIVRRERRKIRRYVHLGTGNYHSGTAKLYTDFGLLTCHQEITEDVQNLFQQLSGLGRVIELKRLLNSPFTLHPGLMDMIAREAEHARAGRPARIDAKLNSLTEPKIIRALYDAARDGVDVRLVVRGMCCLRPGIPGVSENIRVRSIIGRYLEHSRIYMFENGGERETWLSSADWMERNLFQRVEVAFPVLEPELSERVRREAIETAWEPRTEAWDMQPDGTYERTPEPDGRKYRHPQKRAQKKIPR</sequence>
<dbReference type="Proteomes" id="UP000325372">
    <property type="component" value="Unassembled WGS sequence"/>
</dbReference>
<dbReference type="GO" id="GO:0046872">
    <property type="term" value="F:metal ion binding"/>
    <property type="evidence" value="ECO:0007669"/>
    <property type="project" value="UniProtKB-KW"/>
</dbReference>
<feature type="binding site" evidence="6">
    <location>
        <position position="589"/>
    </location>
    <ligand>
        <name>ATP</name>
        <dbReference type="ChEBI" id="CHEBI:30616"/>
    </ligand>
</feature>
<name>A0A5N0T7P6_9GAMM</name>
<evidence type="ECO:0000256" key="8">
    <source>
        <dbReference type="SAM" id="MobiDB-lite"/>
    </source>
</evidence>
<dbReference type="RefSeq" id="WP_150865067.1">
    <property type="nucleotide sequence ID" value="NZ_VYXP01000010.1"/>
</dbReference>
<dbReference type="SUPFAM" id="SSF56024">
    <property type="entry name" value="Phospholipase D/nuclease"/>
    <property type="match status" value="2"/>
</dbReference>
<comment type="catalytic activity">
    <reaction evidence="6 7">
        <text>[phosphate](n) + ATP = [phosphate](n+1) + ADP</text>
        <dbReference type="Rhea" id="RHEA:19573"/>
        <dbReference type="Rhea" id="RHEA-COMP:9859"/>
        <dbReference type="Rhea" id="RHEA-COMP:14280"/>
        <dbReference type="ChEBI" id="CHEBI:16838"/>
        <dbReference type="ChEBI" id="CHEBI:30616"/>
        <dbReference type="ChEBI" id="CHEBI:456216"/>
        <dbReference type="EC" id="2.7.4.1"/>
    </reaction>
</comment>
<dbReference type="Gene3D" id="1.20.58.310">
    <property type="entry name" value="Polyphosphate kinase N-terminal domain"/>
    <property type="match status" value="1"/>
</dbReference>
<keyword evidence="6" id="KW-0479">Metal-binding</keyword>
<feature type="domain" description="Polyphosphate kinase N-terminal" evidence="10">
    <location>
        <begin position="32"/>
        <end position="137"/>
    </location>
</feature>
<dbReference type="NCBIfam" id="NF003918">
    <property type="entry name" value="PRK05443.1-2"/>
    <property type="match status" value="1"/>
</dbReference>
<feature type="domain" description="Polyphosphate kinase middle" evidence="9">
    <location>
        <begin position="147"/>
        <end position="327"/>
    </location>
</feature>
<evidence type="ECO:0000256" key="5">
    <source>
        <dbReference type="ARBA" id="ARBA00022840"/>
    </source>
</evidence>
<dbReference type="InterPro" id="IPR003414">
    <property type="entry name" value="PP_kinase"/>
</dbReference>
<evidence type="ECO:0000259" key="12">
    <source>
        <dbReference type="Pfam" id="PF17941"/>
    </source>
</evidence>
<dbReference type="NCBIfam" id="NF003917">
    <property type="entry name" value="PRK05443.1-1"/>
    <property type="match status" value="1"/>
</dbReference>
<feature type="active site" description="Phosphohistidine intermediate" evidence="6">
    <location>
        <position position="460"/>
    </location>
</feature>
<evidence type="ECO:0000259" key="11">
    <source>
        <dbReference type="Pfam" id="PF13090"/>
    </source>
</evidence>
<dbReference type="InterPro" id="IPR025198">
    <property type="entry name" value="PPK_N_dom"/>
</dbReference>
<dbReference type="InterPro" id="IPR036832">
    <property type="entry name" value="PPK_N_dom_sf"/>
</dbReference>
<feature type="compositionally biased region" description="Basic residues" evidence="8">
    <location>
        <begin position="696"/>
        <end position="710"/>
    </location>
</feature>
<dbReference type="NCBIfam" id="NF003921">
    <property type="entry name" value="PRK05443.2-2"/>
    <property type="match status" value="1"/>
</dbReference>
<dbReference type="HAMAP" id="MF_00347">
    <property type="entry name" value="Polyphosphate_kinase"/>
    <property type="match status" value="1"/>
</dbReference>
<feature type="binding site" evidence="6">
    <location>
        <position position="493"/>
    </location>
    <ligand>
        <name>ATP</name>
        <dbReference type="ChEBI" id="CHEBI:30616"/>
    </ligand>
</feature>
<feature type="binding site" evidence="6">
    <location>
        <position position="617"/>
    </location>
    <ligand>
        <name>ATP</name>
        <dbReference type="ChEBI" id="CHEBI:30616"/>
    </ligand>
</feature>
<dbReference type="AlphaFoldDB" id="A0A5N0T7P6"/>
<dbReference type="EMBL" id="VYXP01000010">
    <property type="protein sequence ID" value="KAA9129846.1"/>
    <property type="molecule type" value="Genomic_DNA"/>
</dbReference>
<dbReference type="Pfam" id="PF17941">
    <property type="entry name" value="PP_kinase_C_1"/>
    <property type="match status" value="1"/>
</dbReference>
<dbReference type="GO" id="GO:0005524">
    <property type="term" value="F:ATP binding"/>
    <property type="evidence" value="ECO:0007669"/>
    <property type="project" value="UniProtKB-KW"/>
</dbReference>
<keyword evidence="5 6" id="KW-0067">ATP-binding</keyword>
<comment type="PTM">
    <text evidence="6 7">An intermediate of this reaction is the autophosphorylated ppk in which a phosphate is covalently linked to a histidine residue through a N-P bond.</text>
</comment>
<comment type="function">
    <text evidence="6 7">Catalyzes the reversible transfer of the terminal phosphate of ATP to form a long-chain polyphosphate (polyP).</text>
</comment>
<proteinExistence type="inferred from homology"/>
<comment type="caution">
    <text evidence="6">Lacks conserved residue(s) required for the propagation of feature annotation.</text>
</comment>
<dbReference type="Pfam" id="PF13089">
    <property type="entry name" value="PP_kinase_N"/>
    <property type="match status" value="1"/>
</dbReference>
<dbReference type="PANTHER" id="PTHR30218:SF0">
    <property type="entry name" value="POLYPHOSPHATE KINASE"/>
    <property type="match status" value="1"/>
</dbReference>
<dbReference type="GO" id="GO:0006799">
    <property type="term" value="P:polyphosphate biosynthetic process"/>
    <property type="evidence" value="ECO:0007669"/>
    <property type="project" value="UniProtKB-UniRule"/>
</dbReference>
<feature type="domain" description="Polyphosphate kinase C-terminal" evidence="12">
    <location>
        <begin position="357"/>
        <end position="518"/>
    </location>
</feature>
<keyword evidence="1 6" id="KW-0597">Phosphoprotein</keyword>
<dbReference type="InterPro" id="IPR041108">
    <property type="entry name" value="PP_kinase_C_1"/>
</dbReference>
<feature type="region of interest" description="Disordered" evidence="8">
    <location>
        <begin position="673"/>
        <end position="710"/>
    </location>
</feature>
<dbReference type="InterPro" id="IPR024953">
    <property type="entry name" value="PP_kinase_middle"/>
</dbReference>
<feature type="domain" description="Polyphosphate kinase C-terminal" evidence="11">
    <location>
        <begin position="528"/>
        <end position="695"/>
    </location>
</feature>
<accession>A0A5N0T7P6</accession>
<evidence type="ECO:0000256" key="3">
    <source>
        <dbReference type="ARBA" id="ARBA00022741"/>
    </source>
</evidence>
<dbReference type="Gene3D" id="3.30.870.10">
    <property type="entry name" value="Endonuclease Chain A"/>
    <property type="match status" value="2"/>
</dbReference>
<dbReference type="PANTHER" id="PTHR30218">
    <property type="entry name" value="POLYPHOSPHATE KINASE"/>
    <property type="match status" value="1"/>
</dbReference>
<dbReference type="GO" id="GO:0008976">
    <property type="term" value="F:polyphosphate kinase activity"/>
    <property type="evidence" value="ECO:0007669"/>
    <property type="project" value="UniProtKB-UniRule"/>
</dbReference>
<dbReference type="GO" id="GO:0009358">
    <property type="term" value="C:polyphosphate kinase complex"/>
    <property type="evidence" value="ECO:0007669"/>
    <property type="project" value="InterPro"/>
</dbReference>
<gene>
    <name evidence="13" type="primary">ppk1</name>
    <name evidence="6" type="synonym">ppk</name>
    <name evidence="13" type="ORF">F3N42_13765</name>
</gene>
<keyword evidence="4 6" id="KW-0418">Kinase</keyword>
<evidence type="ECO:0000256" key="6">
    <source>
        <dbReference type="HAMAP-Rule" id="MF_00347"/>
    </source>
</evidence>
<dbReference type="SUPFAM" id="SSF140356">
    <property type="entry name" value="PPK N-terminal domain-like"/>
    <property type="match status" value="1"/>
</dbReference>
<evidence type="ECO:0000256" key="2">
    <source>
        <dbReference type="ARBA" id="ARBA00022679"/>
    </source>
</evidence>
<reference evidence="13 14" key="1">
    <citation type="submission" date="2019-09" db="EMBL/GenBank/DDBJ databases">
        <title>Wenzhouxiangella sp. Genome sequencing and assembly.</title>
        <authorList>
            <person name="Zhang R."/>
        </authorList>
    </citation>
    <scope>NUCLEOTIDE SEQUENCE [LARGE SCALE GENOMIC DNA]</scope>
    <source>
        <strain evidence="13 14">W260</strain>
    </source>
</reference>
<keyword evidence="6" id="KW-0460">Magnesium</keyword>
<dbReference type="NCBIfam" id="TIGR03705">
    <property type="entry name" value="poly_P_kin"/>
    <property type="match status" value="1"/>
</dbReference>
<evidence type="ECO:0000256" key="7">
    <source>
        <dbReference type="RuleBase" id="RU003800"/>
    </source>
</evidence>
<comment type="caution">
    <text evidence="13">The sequence shown here is derived from an EMBL/GenBank/DDBJ whole genome shotgun (WGS) entry which is preliminary data.</text>
</comment>
<dbReference type="EC" id="2.7.4.1" evidence="6 7"/>
<dbReference type="Pfam" id="PF13090">
    <property type="entry name" value="PP_kinase_C"/>
    <property type="match status" value="1"/>
</dbReference>
<evidence type="ECO:0000313" key="13">
    <source>
        <dbReference type="EMBL" id="KAA9129846.1"/>
    </source>
</evidence>
<dbReference type="Gene3D" id="3.30.1840.10">
    <property type="entry name" value="Polyphosphate kinase middle domain"/>
    <property type="match status" value="1"/>
</dbReference>
<evidence type="ECO:0000256" key="1">
    <source>
        <dbReference type="ARBA" id="ARBA00022553"/>
    </source>
</evidence>
<evidence type="ECO:0000259" key="9">
    <source>
        <dbReference type="Pfam" id="PF02503"/>
    </source>
</evidence>
<comment type="cofactor">
    <cofactor evidence="6">
        <name>Mg(2+)</name>
        <dbReference type="ChEBI" id="CHEBI:18420"/>
    </cofactor>
</comment>
<dbReference type="InterPro" id="IPR025200">
    <property type="entry name" value="PPK_C_dom2"/>
</dbReference>
<comment type="similarity">
    <text evidence="6 7">Belongs to the polyphosphate kinase 1 (PPK1) family.</text>
</comment>
<keyword evidence="2 6" id="KW-0808">Transferase</keyword>
<feature type="binding site" evidence="6">
    <location>
        <position position="430"/>
    </location>
    <ligand>
        <name>Mg(2+)</name>
        <dbReference type="ChEBI" id="CHEBI:18420"/>
    </ligand>
</feature>
<evidence type="ECO:0000256" key="4">
    <source>
        <dbReference type="ARBA" id="ARBA00022777"/>
    </source>
</evidence>
<dbReference type="Pfam" id="PF02503">
    <property type="entry name" value="PP_kinase"/>
    <property type="match status" value="1"/>
</dbReference>
<dbReference type="InterPro" id="IPR036830">
    <property type="entry name" value="PP_kinase_middle_dom_sf"/>
</dbReference>
<organism evidence="13 14">
    <name type="scientific">Marinihelvus fidelis</name>
    <dbReference type="NCBI Taxonomy" id="2613842"/>
    <lineage>
        <taxon>Bacteria</taxon>
        <taxon>Pseudomonadati</taxon>
        <taxon>Pseudomonadota</taxon>
        <taxon>Gammaproteobacteria</taxon>
        <taxon>Chromatiales</taxon>
        <taxon>Wenzhouxiangellaceae</taxon>
        <taxon>Marinihelvus</taxon>
    </lineage>
</organism>
<evidence type="ECO:0000313" key="14">
    <source>
        <dbReference type="Proteomes" id="UP000325372"/>
    </source>
</evidence>
<protein>
    <recommendedName>
        <fullName evidence="6 7">Polyphosphate kinase</fullName>
        <ecNumber evidence="6 7">2.7.4.1</ecNumber>
    </recommendedName>
    <alternativeName>
        <fullName evidence="6">ATP-polyphosphate phosphotransferase</fullName>
    </alternativeName>
    <alternativeName>
        <fullName evidence="6">Polyphosphoric acid kinase</fullName>
    </alternativeName>
</protein>
<dbReference type="PIRSF" id="PIRSF015589">
    <property type="entry name" value="PP_kinase"/>
    <property type="match status" value="1"/>
</dbReference>
<keyword evidence="3 6" id="KW-0547">Nucleotide-binding</keyword>
<feature type="binding site" evidence="6">
    <location>
        <position position="400"/>
    </location>
    <ligand>
        <name>Mg(2+)</name>
        <dbReference type="ChEBI" id="CHEBI:18420"/>
    </ligand>
</feature>
<evidence type="ECO:0000259" key="10">
    <source>
        <dbReference type="Pfam" id="PF13089"/>
    </source>
</evidence>
<dbReference type="SUPFAM" id="SSF143724">
    <property type="entry name" value="PHP14-like"/>
    <property type="match status" value="1"/>
</dbReference>